<comment type="caution">
    <text evidence="2">The sequence shown here is derived from an EMBL/GenBank/DDBJ whole genome shotgun (WGS) entry which is preliminary data.</text>
</comment>
<evidence type="ECO:0000313" key="2">
    <source>
        <dbReference type="EMBL" id="KAI5068533.1"/>
    </source>
</evidence>
<name>A0A9D4UII3_ADICA</name>
<sequence>MVDVMERNFTEITKADLQRMRGSPPNDRQARFSKEKARLYALSDERAQRWPNTIKALHEKRVQAKKEELKKLEHERLELDAREAKLKAEKRREMIERANKILLLPHMTGLLLKRQRENTDKRRSTGYSV</sequence>
<evidence type="ECO:0000313" key="3">
    <source>
        <dbReference type="Proteomes" id="UP000886520"/>
    </source>
</evidence>
<dbReference type="EMBL" id="JABFUD020000016">
    <property type="protein sequence ID" value="KAI5068533.1"/>
    <property type="molecule type" value="Genomic_DNA"/>
</dbReference>
<accession>A0A9D4UII3</accession>
<reference evidence="2" key="1">
    <citation type="submission" date="2021-01" db="EMBL/GenBank/DDBJ databases">
        <title>Adiantum capillus-veneris genome.</title>
        <authorList>
            <person name="Fang Y."/>
            <person name="Liao Q."/>
        </authorList>
    </citation>
    <scope>NUCLEOTIDE SEQUENCE</scope>
    <source>
        <strain evidence="2">H3</strain>
        <tissue evidence="2">Leaf</tissue>
    </source>
</reference>
<keyword evidence="3" id="KW-1185">Reference proteome</keyword>
<dbReference type="Proteomes" id="UP000886520">
    <property type="component" value="Chromosome 16"/>
</dbReference>
<evidence type="ECO:0000256" key="1">
    <source>
        <dbReference type="SAM" id="Coils"/>
    </source>
</evidence>
<organism evidence="2 3">
    <name type="scientific">Adiantum capillus-veneris</name>
    <name type="common">Maidenhair fern</name>
    <dbReference type="NCBI Taxonomy" id="13818"/>
    <lineage>
        <taxon>Eukaryota</taxon>
        <taxon>Viridiplantae</taxon>
        <taxon>Streptophyta</taxon>
        <taxon>Embryophyta</taxon>
        <taxon>Tracheophyta</taxon>
        <taxon>Polypodiopsida</taxon>
        <taxon>Polypodiidae</taxon>
        <taxon>Polypodiales</taxon>
        <taxon>Pteridineae</taxon>
        <taxon>Pteridaceae</taxon>
        <taxon>Vittarioideae</taxon>
        <taxon>Adiantum</taxon>
    </lineage>
</organism>
<dbReference type="OrthoDB" id="1931943at2759"/>
<proteinExistence type="predicted"/>
<dbReference type="PANTHER" id="PTHR28663:SF1">
    <property type="entry name" value="CILIA- AND FLAGELLA- ASSOCIATED PROTEIN 210"/>
    <property type="match status" value="1"/>
</dbReference>
<protein>
    <submittedName>
        <fullName evidence="2">Uncharacterized protein</fullName>
    </submittedName>
</protein>
<dbReference type="InterPro" id="IPR039986">
    <property type="entry name" value="CFAP210"/>
</dbReference>
<keyword evidence="1" id="KW-0175">Coiled coil</keyword>
<feature type="coiled-coil region" evidence="1">
    <location>
        <begin position="55"/>
        <end position="94"/>
    </location>
</feature>
<gene>
    <name evidence="2" type="ORF">GOP47_0016878</name>
</gene>
<dbReference type="PANTHER" id="PTHR28663">
    <property type="entry name" value="COILED-COIL DOMAIN-CONTAINING PROTEIN 173"/>
    <property type="match status" value="1"/>
</dbReference>
<dbReference type="AlphaFoldDB" id="A0A9D4UII3"/>